<comment type="caution">
    <text evidence="1">The sequence shown here is derived from an EMBL/GenBank/DDBJ whole genome shotgun (WGS) entry which is preliminary data.</text>
</comment>
<sequence>MKVRFAIVGSDLLAQVRAEIDALLSAVNAGDMDGVDAATTLLLKLTADCSSIDLSEDEWRKFLNKIRLKNPDFKSNYLLPGDICAPLFPTIGASDYVLELPIDGDMEEEEADV</sequence>
<proteinExistence type="predicted"/>
<dbReference type="EMBL" id="CABPSO010000005">
    <property type="protein sequence ID" value="VVE65792.1"/>
    <property type="molecule type" value="Genomic_DNA"/>
</dbReference>
<dbReference type="RefSeq" id="WP_088861492.1">
    <property type="nucleotide sequence ID" value="NZ_CABPSO010000005.1"/>
</dbReference>
<evidence type="ECO:0000313" key="2">
    <source>
        <dbReference type="Proteomes" id="UP000361468"/>
    </source>
</evidence>
<accession>A0ABY6WIP5</accession>
<evidence type="ECO:0000313" key="1">
    <source>
        <dbReference type="EMBL" id="VVE65792.1"/>
    </source>
</evidence>
<keyword evidence="2" id="KW-1185">Reference proteome</keyword>
<gene>
    <name evidence="1" type="ORF">PPN31119_01992</name>
</gene>
<name>A0ABY6WIP5_9BURK</name>
<reference evidence="1 2" key="1">
    <citation type="submission" date="2019-08" db="EMBL/GenBank/DDBJ databases">
        <authorList>
            <person name="Peeters C."/>
        </authorList>
    </citation>
    <scope>NUCLEOTIDE SEQUENCE [LARGE SCALE GENOMIC DNA]</scope>
    <source>
        <strain evidence="1 2">LMG 31119</strain>
    </source>
</reference>
<protein>
    <submittedName>
        <fullName evidence="1">Uncharacterized protein</fullName>
    </submittedName>
</protein>
<organism evidence="1 2">
    <name type="scientific">Pandoraea pnomenusa</name>
    <dbReference type="NCBI Taxonomy" id="93220"/>
    <lineage>
        <taxon>Bacteria</taxon>
        <taxon>Pseudomonadati</taxon>
        <taxon>Pseudomonadota</taxon>
        <taxon>Betaproteobacteria</taxon>
        <taxon>Burkholderiales</taxon>
        <taxon>Burkholderiaceae</taxon>
        <taxon>Pandoraea</taxon>
    </lineage>
</organism>
<dbReference type="Proteomes" id="UP000361468">
    <property type="component" value="Unassembled WGS sequence"/>
</dbReference>